<dbReference type="AlphaFoldDB" id="A0A7V3E5Y1"/>
<evidence type="ECO:0000313" key="4">
    <source>
        <dbReference type="EMBL" id="HFI90395.1"/>
    </source>
</evidence>
<gene>
    <name evidence="4" type="ORF">ENS31_02565</name>
</gene>
<dbReference type="GO" id="GO:0000160">
    <property type="term" value="P:phosphorelay signal transduction system"/>
    <property type="evidence" value="ECO:0007669"/>
    <property type="project" value="InterPro"/>
</dbReference>
<evidence type="ECO:0000259" key="3">
    <source>
        <dbReference type="PROSITE" id="PS50110"/>
    </source>
</evidence>
<reference evidence="4" key="1">
    <citation type="journal article" date="2020" name="mSystems">
        <title>Genome- and Community-Level Interaction Insights into Carbon Utilization and Element Cycling Functions of Hydrothermarchaeota in Hydrothermal Sediment.</title>
        <authorList>
            <person name="Zhou Z."/>
            <person name="Liu Y."/>
            <person name="Xu W."/>
            <person name="Pan J."/>
            <person name="Luo Z.H."/>
            <person name="Li M."/>
        </authorList>
    </citation>
    <scope>NUCLEOTIDE SEQUENCE [LARGE SCALE GENOMIC DNA]</scope>
    <source>
        <strain evidence="4">SpSt-479</strain>
    </source>
</reference>
<evidence type="ECO:0000256" key="2">
    <source>
        <dbReference type="PROSITE-ProRule" id="PRU00169"/>
    </source>
</evidence>
<proteinExistence type="predicted"/>
<name>A0A7V3E5Y1_9BACT</name>
<organism evidence="4">
    <name type="scientific">Ignavibacterium album</name>
    <dbReference type="NCBI Taxonomy" id="591197"/>
    <lineage>
        <taxon>Bacteria</taxon>
        <taxon>Pseudomonadati</taxon>
        <taxon>Ignavibacteriota</taxon>
        <taxon>Ignavibacteria</taxon>
        <taxon>Ignavibacteriales</taxon>
        <taxon>Ignavibacteriaceae</taxon>
        <taxon>Ignavibacterium</taxon>
    </lineage>
</organism>
<dbReference type="InterPro" id="IPR050595">
    <property type="entry name" value="Bact_response_regulator"/>
</dbReference>
<dbReference type="InterPro" id="IPR011006">
    <property type="entry name" value="CheY-like_superfamily"/>
</dbReference>
<dbReference type="SMART" id="SM00448">
    <property type="entry name" value="REC"/>
    <property type="match status" value="1"/>
</dbReference>
<dbReference type="EMBL" id="DSUJ01000008">
    <property type="protein sequence ID" value="HFI90395.1"/>
    <property type="molecule type" value="Genomic_DNA"/>
</dbReference>
<dbReference type="PANTHER" id="PTHR44591">
    <property type="entry name" value="STRESS RESPONSE REGULATOR PROTEIN 1"/>
    <property type="match status" value="1"/>
</dbReference>
<feature type="modified residue" description="4-aspartylphosphate" evidence="2">
    <location>
        <position position="48"/>
    </location>
</feature>
<keyword evidence="1 2" id="KW-0597">Phosphoprotein</keyword>
<feature type="domain" description="Response regulatory" evidence="3">
    <location>
        <begin position="1"/>
        <end position="115"/>
    </location>
</feature>
<dbReference type="PROSITE" id="PS50110">
    <property type="entry name" value="RESPONSE_REGULATORY"/>
    <property type="match status" value="1"/>
</dbReference>
<evidence type="ECO:0000256" key="1">
    <source>
        <dbReference type="ARBA" id="ARBA00022553"/>
    </source>
</evidence>
<dbReference type="InterPro" id="IPR001789">
    <property type="entry name" value="Sig_transdc_resp-reg_receiver"/>
</dbReference>
<dbReference type="PANTHER" id="PTHR44591:SF25">
    <property type="entry name" value="CHEMOTAXIS TWO-COMPONENT RESPONSE REGULATOR"/>
    <property type="match status" value="1"/>
</dbReference>
<dbReference type="Gene3D" id="3.40.50.2300">
    <property type="match status" value="1"/>
</dbReference>
<dbReference type="SUPFAM" id="SSF52172">
    <property type="entry name" value="CheY-like"/>
    <property type="match status" value="1"/>
</dbReference>
<sequence>MVADDSPIIRKLISFALTITGYEIISVSDGMEALETLPNENIDLLITDLNMPNVDGFELIKAIRSNENYKSTPIIVLSNLSEADDIEKALEYGADSYLIKPFEQKAVINEVSKYLN</sequence>
<dbReference type="Pfam" id="PF00072">
    <property type="entry name" value="Response_reg"/>
    <property type="match status" value="1"/>
</dbReference>
<accession>A0A7V3E5Y1</accession>
<protein>
    <submittedName>
        <fullName evidence="4">Response regulator</fullName>
    </submittedName>
</protein>
<comment type="caution">
    <text evidence="4">The sequence shown here is derived from an EMBL/GenBank/DDBJ whole genome shotgun (WGS) entry which is preliminary data.</text>
</comment>